<dbReference type="Proteomes" id="UP000092993">
    <property type="component" value="Unassembled WGS sequence"/>
</dbReference>
<accession>A0A1C7LYH4</accession>
<reference evidence="3 4" key="1">
    <citation type="submission" date="2016-03" db="EMBL/GenBank/DDBJ databases">
        <title>Whole genome sequencing of Grifola frondosa 9006-11.</title>
        <authorList>
            <person name="Min B."/>
            <person name="Park H."/>
            <person name="Kim J.-G."/>
            <person name="Cho H."/>
            <person name="Oh Y.-L."/>
            <person name="Kong W.-S."/>
            <person name="Choi I.-G."/>
        </authorList>
    </citation>
    <scope>NUCLEOTIDE SEQUENCE [LARGE SCALE GENOMIC DNA]</scope>
    <source>
        <strain evidence="3 4">9006-11</strain>
    </source>
</reference>
<feature type="region of interest" description="Disordered" evidence="1">
    <location>
        <begin position="211"/>
        <end position="277"/>
    </location>
</feature>
<protein>
    <submittedName>
        <fullName evidence="3">Uncharacterized protein</fullName>
    </submittedName>
</protein>
<feature type="compositionally biased region" description="Polar residues" evidence="1">
    <location>
        <begin position="232"/>
        <end position="244"/>
    </location>
</feature>
<keyword evidence="2" id="KW-0472">Membrane</keyword>
<dbReference type="AlphaFoldDB" id="A0A1C7LYH4"/>
<name>A0A1C7LYH4_GRIFR</name>
<evidence type="ECO:0000313" key="3">
    <source>
        <dbReference type="EMBL" id="OBZ69508.1"/>
    </source>
</evidence>
<evidence type="ECO:0000256" key="2">
    <source>
        <dbReference type="SAM" id="Phobius"/>
    </source>
</evidence>
<feature type="compositionally biased region" description="Polar residues" evidence="1">
    <location>
        <begin position="268"/>
        <end position="277"/>
    </location>
</feature>
<sequence>MSLGFDIWGAIAGAIGTLSLFPMIYNLIKSQLPSERFKTLQETMVETVSLFRSVNEEGLLKDVDYVVETEIKLALLHGEVEDLRRATHCATTFVQEFMEMLRGLSRRIYILCEEIRSIQANISNTSSEERKRLLSEGHVPRPDSTRSISGWSICTLSRVPLLTTTTAAGMPSAMADTFQSYLQPIAQDSSEITCDHPTTPTCWPAPSVCPPEATSSQIPQSEHGRGCFTDARNPSNDTTHNTSDGLPRMLSSKSDICRDSTGKGDPITPTTRTSDAQHTVLHDNPECGILRDRYSDRHNLDSALHSATDVPATFACQHGELLMLPPL</sequence>
<keyword evidence="2" id="KW-0812">Transmembrane</keyword>
<proteinExistence type="predicted"/>
<keyword evidence="2" id="KW-1133">Transmembrane helix</keyword>
<evidence type="ECO:0000256" key="1">
    <source>
        <dbReference type="SAM" id="MobiDB-lite"/>
    </source>
</evidence>
<comment type="caution">
    <text evidence="3">The sequence shown here is derived from an EMBL/GenBank/DDBJ whole genome shotgun (WGS) entry which is preliminary data.</text>
</comment>
<evidence type="ECO:0000313" key="4">
    <source>
        <dbReference type="Proteomes" id="UP000092993"/>
    </source>
</evidence>
<dbReference type="EMBL" id="LUGG01000015">
    <property type="protein sequence ID" value="OBZ69508.1"/>
    <property type="molecule type" value="Genomic_DNA"/>
</dbReference>
<feature type="transmembrane region" description="Helical" evidence="2">
    <location>
        <begin position="6"/>
        <end position="28"/>
    </location>
</feature>
<dbReference type="OrthoDB" id="2754126at2759"/>
<organism evidence="3 4">
    <name type="scientific">Grifola frondosa</name>
    <name type="common">Maitake</name>
    <name type="synonym">Polyporus frondosus</name>
    <dbReference type="NCBI Taxonomy" id="5627"/>
    <lineage>
        <taxon>Eukaryota</taxon>
        <taxon>Fungi</taxon>
        <taxon>Dikarya</taxon>
        <taxon>Basidiomycota</taxon>
        <taxon>Agaricomycotina</taxon>
        <taxon>Agaricomycetes</taxon>
        <taxon>Polyporales</taxon>
        <taxon>Grifolaceae</taxon>
        <taxon>Grifola</taxon>
    </lineage>
</organism>
<keyword evidence="4" id="KW-1185">Reference proteome</keyword>
<gene>
    <name evidence="3" type="ORF">A0H81_10168</name>
</gene>